<dbReference type="Gene3D" id="1.25.40.10">
    <property type="entry name" value="Tetratricopeptide repeat domain"/>
    <property type="match status" value="1"/>
</dbReference>
<dbReference type="InterPro" id="IPR011990">
    <property type="entry name" value="TPR-like_helical_dom_sf"/>
</dbReference>
<sequence>MLVAVRLPDTVLRAELLGATHNNLLCLLLSQGRFVEAAEQAEKLTELQNIFELPSLTRAVAHLNVCSLFCRRKLHQEALQHALYAVGLLQHLTEDPVAAQNPGFGPAIRLDLNTYDFSGLRTAVVSAYYSVAVQQEYLGEIERAARNYNVACQAAARRLHHGDPLSTFVRNALASFRTSLGQFRTRTAKNRTLLPALAGTGSLRQGRVTGARSIELEARNSWVSCRVFESVAEVSV</sequence>
<dbReference type="GeneID" id="94425935"/>
<evidence type="ECO:0008006" key="3">
    <source>
        <dbReference type="Google" id="ProtNLM"/>
    </source>
</evidence>
<keyword evidence="2" id="KW-1185">Reference proteome</keyword>
<evidence type="ECO:0000313" key="2">
    <source>
        <dbReference type="Proteomes" id="UP000221165"/>
    </source>
</evidence>
<gene>
    <name evidence="1" type="ORF">CSUI_002524</name>
</gene>
<accession>A0A2C6L950</accession>
<dbReference type="SUPFAM" id="SSF48452">
    <property type="entry name" value="TPR-like"/>
    <property type="match status" value="1"/>
</dbReference>
<dbReference type="VEuPathDB" id="ToxoDB:CSUI_002524"/>
<dbReference type="RefSeq" id="XP_067925301.1">
    <property type="nucleotide sequence ID" value="XM_068062724.1"/>
</dbReference>
<dbReference type="AlphaFoldDB" id="A0A2C6L950"/>
<reference evidence="1 2" key="1">
    <citation type="journal article" date="2017" name="Int. J. Parasitol.">
        <title>The genome of the protozoan parasite Cystoisospora suis and a reverse vaccinology approach to identify vaccine candidates.</title>
        <authorList>
            <person name="Palmieri N."/>
            <person name="Shrestha A."/>
            <person name="Ruttkowski B."/>
            <person name="Beck T."/>
            <person name="Vogl C."/>
            <person name="Tomley F."/>
            <person name="Blake D.P."/>
            <person name="Joachim A."/>
        </authorList>
    </citation>
    <scope>NUCLEOTIDE SEQUENCE [LARGE SCALE GENOMIC DNA]</scope>
    <source>
        <strain evidence="1 2">Wien I</strain>
    </source>
</reference>
<comment type="caution">
    <text evidence="1">The sequence shown here is derived from an EMBL/GenBank/DDBJ whole genome shotgun (WGS) entry which is preliminary data.</text>
</comment>
<organism evidence="1 2">
    <name type="scientific">Cystoisospora suis</name>
    <dbReference type="NCBI Taxonomy" id="483139"/>
    <lineage>
        <taxon>Eukaryota</taxon>
        <taxon>Sar</taxon>
        <taxon>Alveolata</taxon>
        <taxon>Apicomplexa</taxon>
        <taxon>Conoidasida</taxon>
        <taxon>Coccidia</taxon>
        <taxon>Eucoccidiorida</taxon>
        <taxon>Eimeriorina</taxon>
        <taxon>Sarcocystidae</taxon>
        <taxon>Cystoisospora</taxon>
    </lineage>
</organism>
<protein>
    <recommendedName>
        <fullName evidence="3">Tetratricopeptide repeat-containing protein</fullName>
    </recommendedName>
</protein>
<dbReference type="Proteomes" id="UP000221165">
    <property type="component" value="Unassembled WGS sequence"/>
</dbReference>
<dbReference type="EMBL" id="MIGC01001052">
    <property type="protein sequence ID" value="PHJ23626.1"/>
    <property type="molecule type" value="Genomic_DNA"/>
</dbReference>
<name>A0A2C6L950_9APIC</name>
<evidence type="ECO:0000313" key="1">
    <source>
        <dbReference type="EMBL" id="PHJ23626.1"/>
    </source>
</evidence>
<proteinExistence type="predicted"/>